<dbReference type="Proteomes" id="UP000765509">
    <property type="component" value="Unassembled WGS sequence"/>
</dbReference>
<comment type="caution">
    <text evidence="1">The sequence shown here is derived from an EMBL/GenBank/DDBJ whole genome shotgun (WGS) entry which is preliminary data.</text>
</comment>
<dbReference type="OrthoDB" id="1099063at2759"/>
<sequence length="185" mass="20950">MQTKSYLQQINHSINVKESLDALQSQIGPLTAENNLPLVLFFLAPKLQEQLTTAFNTPKASNPSIDIFSNNILDIANWIQSKDVPESSLSLQISAMEGQKHDRNHPKGRYFTSRSQLKINSPRPPMFPQSIHQQFMDWKKWLTSRNTCFHFGGVGHWSPNFPSKKAQSKLENHLSIETIGVVPAL</sequence>
<keyword evidence="2" id="KW-1185">Reference proteome</keyword>
<evidence type="ECO:0000313" key="1">
    <source>
        <dbReference type="EMBL" id="MBW0492381.1"/>
    </source>
</evidence>
<proteinExistence type="predicted"/>
<dbReference type="EMBL" id="AVOT02011557">
    <property type="protein sequence ID" value="MBW0492381.1"/>
    <property type="molecule type" value="Genomic_DNA"/>
</dbReference>
<dbReference type="AlphaFoldDB" id="A0A9Q3D1R8"/>
<evidence type="ECO:0000313" key="2">
    <source>
        <dbReference type="Proteomes" id="UP000765509"/>
    </source>
</evidence>
<gene>
    <name evidence="1" type="ORF">O181_032096</name>
</gene>
<protein>
    <submittedName>
        <fullName evidence="1">Uncharacterized protein</fullName>
    </submittedName>
</protein>
<organism evidence="1 2">
    <name type="scientific">Austropuccinia psidii MF-1</name>
    <dbReference type="NCBI Taxonomy" id="1389203"/>
    <lineage>
        <taxon>Eukaryota</taxon>
        <taxon>Fungi</taxon>
        <taxon>Dikarya</taxon>
        <taxon>Basidiomycota</taxon>
        <taxon>Pucciniomycotina</taxon>
        <taxon>Pucciniomycetes</taxon>
        <taxon>Pucciniales</taxon>
        <taxon>Sphaerophragmiaceae</taxon>
        <taxon>Austropuccinia</taxon>
    </lineage>
</organism>
<name>A0A9Q3D1R8_9BASI</name>
<reference evidence="1" key="1">
    <citation type="submission" date="2021-03" db="EMBL/GenBank/DDBJ databases">
        <title>Draft genome sequence of rust myrtle Austropuccinia psidii MF-1, a brazilian biotype.</title>
        <authorList>
            <person name="Quecine M.C."/>
            <person name="Pachon D.M.R."/>
            <person name="Bonatelli M.L."/>
            <person name="Correr F.H."/>
            <person name="Franceschini L.M."/>
            <person name="Leite T.F."/>
            <person name="Margarido G.R.A."/>
            <person name="Almeida C.A."/>
            <person name="Ferrarezi J.A."/>
            <person name="Labate C.A."/>
        </authorList>
    </citation>
    <scope>NUCLEOTIDE SEQUENCE</scope>
    <source>
        <strain evidence="1">MF-1</strain>
    </source>
</reference>
<accession>A0A9Q3D1R8</accession>